<protein>
    <submittedName>
        <fullName evidence="1">Uncharacterized protein</fullName>
    </submittedName>
</protein>
<sequence length="69" mass="6735">MLEEAVALSSLALAVTGVDACSTELLVASFLVSTIGSAAVDAVETDGLVSGLTVLSPVEPDSAIADITG</sequence>
<gene>
    <name evidence="1" type="ORF">SSIN_0197</name>
</gene>
<comment type="caution">
    <text evidence="1">The sequence shown here is derived from an EMBL/GenBank/DDBJ whole genome shotgun (WGS) entry which is preliminary data.</text>
</comment>
<organism evidence="1 2">
    <name type="scientific">Streptococcus sinensis</name>
    <dbReference type="NCBI Taxonomy" id="176090"/>
    <lineage>
        <taxon>Bacteria</taxon>
        <taxon>Bacillati</taxon>
        <taxon>Bacillota</taxon>
        <taxon>Bacilli</taxon>
        <taxon>Lactobacillales</taxon>
        <taxon>Streptococcaceae</taxon>
        <taxon>Streptococcus</taxon>
    </lineage>
</organism>
<accession>A0A0A0DGY6</accession>
<dbReference type="PATRIC" id="fig|176090.4.peg.197"/>
<dbReference type="AlphaFoldDB" id="A0A0A0DGY6"/>
<keyword evidence="2" id="KW-1185">Reference proteome</keyword>
<evidence type="ECO:0000313" key="2">
    <source>
        <dbReference type="Proteomes" id="UP000030019"/>
    </source>
</evidence>
<dbReference type="EMBL" id="JPEN01000020">
    <property type="protein sequence ID" value="KGM38001.1"/>
    <property type="molecule type" value="Genomic_DNA"/>
</dbReference>
<reference evidence="1 2" key="1">
    <citation type="submission" date="2014-06" db="EMBL/GenBank/DDBJ databases">
        <authorList>
            <person name="Teng J.L."/>
            <person name="Huang Y."/>
            <person name="Tse H."/>
            <person name="Lau S.K."/>
            <person name="Woo P.C."/>
        </authorList>
    </citation>
    <scope>NUCLEOTIDE SEQUENCE [LARGE SCALE GENOMIC DNA]</scope>
    <source>
        <strain evidence="1 2">HKU4</strain>
    </source>
</reference>
<dbReference type="Proteomes" id="UP000030019">
    <property type="component" value="Unassembled WGS sequence"/>
</dbReference>
<name>A0A0A0DGY6_9STRE</name>
<evidence type="ECO:0000313" key="1">
    <source>
        <dbReference type="EMBL" id="KGM38001.1"/>
    </source>
</evidence>
<proteinExistence type="predicted"/>